<sequence length="133" mass="13843">MSEPIQADPDDLEKHGKVFADHTFVMASVHDDIYGLLAGDIGIGHDAFSEAFRINYLTHVRALGDSVKGAKEGVLGISEGMRKMAADYRATDDAALRGVTGTGSGLGPGTGGPHLPPSTPPHTGDPHPAPHKP</sequence>
<gene>
    <name evidence="2" type="ORF">GCM10009838_69640</name>
</gene>
<feature type="compositionally biased region" description="Gly residues" evidence="1">
    <location>
        <begin position="100"/>
        <end position="112"/>
    </location>
</feature>
<evidence type="ECO:0000313" key="3">
    <source>
        <dbReference type="Proteomes" id="UP001499854"/>
    </source>
</evidence>
<evidence type="ECO:0000256" key="1">
    <source>
        <dbReference type="SAM" id="MobiDB-lite"/>
    </source>
</evidence>
<keyword evidence="3" id="KW-1185">Reference proteome</keyword>
<proteinExistence type="predicted"/>
<dbReference type="Proteomes" id="UP001499854">
    <property type="component" value="Unassembled WGS sequence"/>
</dbReference>
<protein>
    <submittedName>
        <fullName evidence="2">Uncharacterized protein</fullName>
    </submittedName>
</protein>
<comment type="caution">
    <text evidence="2">The sequence shown here is derived from an EMBL/GenBank/DDBJ whole genome shotgun (WGS) entry which is preliminary data.</text>
</comment>
<organism evidence="2 3">
    <name type="scientific">Catenulispora subtropica</name>
    <dbReference type="NCBI Taxonomy" id="450798"/>
    <lineage>
        <taxon>Bacteria</taxon>
        <taxon>Bacillati</taxon>
        <taxon>Actinomycetota</taxon>
        <taxon>Actinomycetes</taxon>
        <taxon>Catenulisporales</taxon>
        <taxon>Catenulisporaceae</taxon>
        <taxon>Catenulispora</taxon>
    </lineage>
</organism>
<dbReference type="EMBL" id="BAAAQM010000053">
    <property type="protein sequence ID" value="GAA1995102.1"/>
    <property type="molecule type" value="Genomic_DNA"/>
</dbReference>
<accession>A0ABP5EBR5</accession>
<reference evidence="3" key="1">
    <citation type="journal article" date="2019" name="Int. J. Syst. Evol. Microbiol.">
        <title>The Global Catalogue of Microorganisms (GCM) 10K type strain sequencing project: providing services to taxonomists for standard genome sequencing and annotation.</title>
        <authorList>
            <consortium name="The Broad Institute Genomics Platform"/>
            <consortium name="The Broad Institute Genome Sequencing Center for Infectious Disease"/>
            <person name="Wu L."/>
            <person name="Ma J."/>
        </authorList>
    </citation>
    <scope>NUCLEOTIDE SEQUENCE [LARGE SCALE GENOMIC DNA]</scope>
    <source>
        <strain evidence="3">JCM 16013</strain>
    </source>
</reference>
<evidence type="ECO:0000313" key="2">
    <source>
        <dbReference type="EMBL" id="GAA1995102.1"/>
    </source>
</evidence>
<dbReference type="RefSeq" id="WP_344661426.1">
    <property type="nucleotide sequence ID" value="NZ_BAAAQM010000053.1"/>
</dbReference>
<feature type="region of interest" description="Disordered" evidence="1">
    <location>
        <begin position="96"/>
        <end position="133"/>
    </location>
</feature>
<name>A0ABP5EBR5_9ACTN</name>